<proteinExistence type="predicted"/>
<dbReference type="GO" id="GO:0006508">
    <property type="term" value="P:proteolysis"/>
    <property type="evidence" value="ECO:0007669"/>
    <property type="project" value="UniProtKB-KW"/>
</dbReference>
<dbReference type="NCBIfam" id="TIGR03501">
    <property type="entry name" value="GlyGly_CTERM"/>
    <property type="match status" value="1"/>
</dbReference>
<accession>A0A0J1H2Q4</accession>
<sequence length="358" mass="38268">MCLFGTGESWGSDPAPEPRVIGGIVSGNSELPWQAYLNMTYRTNGTVRTFICGGVVISPDVVVTAAHCLRNDGETVSVNDIEVWAGITSIFSASASNAVSVRELVIHPSYNAFRFANDIAILKLSSALPDTVVPIQVATTDEQFDADLAFNSGWVDNGERIANLLVSGWGSTDPSDPNSGSTRLRQTLLSGVPDFRCDSLWGANITGLDYPIYLCAGSTSPDLARDSCFGDSGGPLVWQNPQRAGDSDFGLRLVGLVSFGEGCAGRLPGVYTETATYRDWIAAEVGESIFGQPTPSFKVNPFEADYPAENEEGVTTITIDNTGGDSGGGSLSWWWLCAVGWLALYRRRRVVPASSLQQ</sequence>
<dbReference type="PRINTS" id="PR00722">
    <property type="entry name" value="CHYMOTRYPSIN"/>
</dbReference>
<evidence type="ECO:0000256" key="2">
    <source>
        <dbReference type="RuleBase" id="RU363034"/>
    </source>
</evidence>
<evidence type="ECO:0000256" key="1">
    <source>
        <dbReference type="ARBA" id="ARBA00023157"/>
    </source>
</evidence>
<dbReference type="InterPro" id="IPR009003">
    <property type="entry name" value="Peptidase_S1_PA"/>
</dbReference>
<organism evidence="4 5">
    <name type="scientific">Photobacterium aquae</name>
    <dbReference type="NCBI Taxonomy" id="1195763"/>
    <lineage>
        <taxon>Bacteria</taxon>
        <taxon>Pseudomonadati</taxon>
        <taxon>Pseudomonadota</taxon>
        <taxon>Gammaproteobacteria</taxon>
        <taxon>Vibrionales</taxon>
        <taxon>Vibrionaceae</taxon>
        <taxon>Photobacterium</taxon>
    </lineage>
</organism>
<dbReference type="InterPro" id="IPR033116">
    <property type="entry name" value="TRYPSIN_SER"/>
</dbReference>
<dbReference type="SMART" id="SM00020">
    <property type="entry name" value="Tryp_SPc"/>
    <property type="match status" value="1"/>
</dbReference>
<dbReference type="PROSITE" id="PS50240">
    <property type="entry name" value="TRYPSIN_DOM"/>
    <property type="match status" value="1"/>
</dbReference>
<dbReference type="SUPFAM" id="SSF50494">
    <property type="entry name" value="Trypsin-like serine proteases"/>
    <property type="match status" value="1"/>
</dbReference>
<evidence type="ECO:0000313" key="5">
    <source>
        <dbReference type="Proteomes" id="UP000036097"/>
    </source>
</evidence>
<keyword evidence="1" id="KW-1015">Disulfide bond</keyword>
<feature type="domain" description="Peptidase S1" evidence="3">
    <location>
        <begin position="20"/>
        <end position="286"/>
    </location>
</feature>
<dbReference type="CDD" id="cd00190">
    <property type="entry name" value="Tryp_SPc"/>
    <property type="match status" value="1"/>
</dbReference>
<dbReference type="STRING" id="1195763.ABT56_10825"/>
<keyword evidence="2" id="KW-0645">Protease</keyword>
<dbReference type="InterPro" id="IPR020008">
    <property type="entry name" value="GlyGly_CTERM"/>
</dbReference>
<comment type="caution">
    <text evidence="4">The sequence shown here is derived from an EMBL/GenBank/DDBJ whole genome shotgun (WGS) entry which is preliminary data.</text>
</comment>
<name>A0A0J1H2Q4_9GAMM</name>
<dbReference type="InterPro" id="IPR018114">
    <property type="entry name" value="TRYPSIN_HIS"/>
</dbReference>
<dbReference type="EMBL" id="LDOT01000012">
    <property type="protein sequence ID" value="KLV06051.1"/>
    <property type="molecule type" value="Genomic_DNA"/>
</dbReference>
<evidence type="ECO:0000313" key="4">
    <source>
        <dbReference type="EMBL" id="KLV06051.1"/>
    </source>
</evidence>
<dbReference type="Gene3D" id="2.40.10.10">
    <property type="entry name" value="Trypsin-like serine proteases"/>
    <property type="match status" value="1"/>
</dbReference>
<dbReference type="PANTHER" id="PTHR24252">
    <property type="entry name" value="ACROSIN-RELATED"/>
    <property type="match status" value="1"/>
</dbReference>
<reference evidence="4 5" key="1">
    <citation type="submission" date="2015-05" db="EMBL/GenBank/DDBJ databases">
        <title>Photobacterium galathea sp. nov.</title>
        <authorList>
            <person name="Machado H."/>
            <person name="Gram L."/>
        </authorList>
    </citation>
    <scope>NUCLEOTIDE SEQUENCE [LARGE SCALE GENOMIC DNA]</scope>
    <source>
        <strain evidence="4 5">CGMCC 1.12159</strain>
    </source>
</reference>
<dbReference type="PROSITE" id="PS00135">
    <property type="entry name" value="TRYPSIN_SER"/>
    <property type="match status" value="1"/>
</dbReference>
<dbReference type="InterPro" id="IPR001314">
    <property type="entry name" value="Peptidase_S1A"/>
</dbReference>
<dbReference type="FunFam" id="2.40.10.10:FF:000068">
    <property type="entry name" value="transmembrane protease serine 2"/>
    <property type="match status" value="1"/>
</dbReference>
<dbReference type="GO" id="GO:0004252">
    <property type="term" value="F:serine-type endopeptidase activity"/>
    <property type="evidence" value="ECO:0007669"/>
    <property type="project" value="InterPro"/>
</dbReference>
<keyword evidence="5" id="KW-1185">Reference proteome</keyword>
<evidence type="ECO:0000259" key="3">
    <source>
        <dbReference type="PROSITE" id="PS50240"/>
    </source>
</evidence>
<keyword evidence="2" id="KW-0378">Hydrolase</keyword>
<dbReference type="AlphaFoldDB" id="A0A0J1H2Q4"/>
<dbReference type="PROSITE" id="PS00134">
    <property type="entry name" value="TRYPSIN_HIS"/>
    <property type="match status" value="1"/>
</dbReference>
<dbReference type="Proteomes" id="UP000036097">
    <property type="component" value="Unassembled WGS sequence"/>
</dbReference>
<gene>
    <name evidence="4" type="ORF">ABT56_10825</name>
</gene>
<dbReference type="PATRIC" id="fig|1195763.3.peg.2271"/>
<dbReference type="InterPro" id="IPR001254">
    <property type="entry name" value="Trypsin_dom"/>
</dbReference>
<dbReference type="PANTHER" id="PTHR24252:SF7">
    <property type="entry name" value="HYALIN"/>
    <property type="match status" value="1"/>
</dbReference>
<dbReference type="InterPro" id="IPR043504">
    <property type="entry name" value="Peptidase_S1_PA_chymotrypsin"/>
</dbReference>
<dbReference type="Pfam" id="PF00089">
    <property type="entry name" value="Trypsin"/>
    <property type="match status" value="1"/>
</dbReference>
<keyword evidence="2" id="KW-0720">Serine protease</keyword>
<protein>
    <submittedName>
        <fullName evidence="4">Trypsin</fullName>
    </submittedName>
</protein>